<dbReference type="HAMAP" id="MF_01151">
    <property type="entry name" value="GrpE"/>
    <property type="match status" value="1"/>
</dbReference>
<gene>
    <name evidence="6" type="ORF">ADEAN_000572000</name>
</gene>
<dbReference type="GO" id="GO:0006457">
    <property type="term" value="P:protein folding"/>
    <property type="evidence" value="ECO:0007669"/>
    <property type="project" value="InterPro"/>
</dbReference>
<dbReference type="Gene3D" id="2.30.22.10">
    <property type="entry name" value="Head domain of nucleotide exchange factor GrpE"/>
    <property type="match status" value="1"/>
</dbReference>
<dbReference type="Gene3D" id="3.90.20.20">
    <property type="match status" value="1"/>
</dbReference>
<protein>
    <recommendedName>
        <fullName evidence="3">GrpE protein homolog</fullName>
    </recommendedName>
</protein>
<dbReference type="GO" id="GO:0051087">
    <property type="term" value="F:protein-folding chaperone binding"/>
    <property type="evidence" value="ECO:0007669"/>
    <property type="project" value="InterPro"/>
</dbReference>
<dbReference type="InterPro" id="IPR009012">
    <property type="entry name" value="GrpE_head"/>
</dbReference>
<dbReference type="GO" id="GO:0000774">
    <property type="term" value="F:adenyl-nucleotide exchange factor activity"/>
    <property type="evidence" value="ECO:0007669"/>
    <property type="project" value="InterPro"/>
</dbReference>
<organism evidence="6 7">
    <name type="scientific">Angomonas deanei</name>
    <dbReference type="NCBI Taxonomy" id="59799"/>
    <lineage>
        <taxon>Eukaryota</taxon>
        <taxon>Discoba</taxon>
        <taxon>Euglenozoa</taxon>
        <taxon>Kinetoplastea</taxon>
        <taxon>Metakinetoplastina</taxon>
        <taxon>Trypanosomatida</taxon>
        <taxon>Trypanosomatidae</taxon>
        <taxon>Strigomonadinae</taxon>
        <taxon>Angomonas</taxon>
    </lineage>
</organism>
<feature type="compositionally biased region" description="Basic and acidic residues" evidence="5">
    <location>
        <begin position="54"/>
        <end position="87"/>
    </location>
</feature>
<keyword evidence="3" id="KW-0496">Mitochondrion</keyword>
<name>A0A7G2CHR8_9TRYP</name>
<dbReference type="SUPFAM" id="SSF51064">
    <property type="entry name" value="Head domain of nucleotide exchange factor GrpE"/>
    <property type="match status" value="1"/>
</dbReference>
<evidence type="ECO:0000256" key="2">
    <source>
        <dbReference type="ARBA" id="ARBA00023186"/>
    </source>
</evidence>
<dbReference type="Pfam" id="PF01025">
    <property type="entry name" value="GrpE"/>
    <property type="match status" value="1"/>
</dbReference>
<feature type="region of interest" description="Disordered" evidence="5">
    <location>
        <begin position="30"/>
        <end position="87"/>
    </location>
</feature>
<dbReference type="InterPro" id="IPR013805">
    <property type="entry name" value="GrpE_CC"/>
</dbReference>
<dbReference type="Proteomes" id="UP000515908">
    <property type="component" value="Chromosome 10"/>
</dbReference>
<comment type="subcellular location">
    <subcellularLocation>
        <location evidence="3">Mitochondrion matrix</location>
    </subcellularLocation>
</comment>
<sequence length="216" mass="24152">MRAFTFRAFAISSQMGITSLRQNKMWCSTETPKAEGDAKKEEETQQEVTPEQLEQLHKELEELKQTKEDISKESNYHTGDKENATRNGKDDLIKARLYGITKFAKDILEVADTLEKGVDAFKTVPEELIKSDKELEAIVTGLKLSIKVLQQNLQKHGVEKMNVKAGVKFDHSIHDALATTPVTPEAAADHVSFVLKDGYKIKERVLRAAQVGVAAE</sequence>
<dbReference type="SUPFAM" id="SSF58014">
    <property type="entry name" value="Coiled-coil domain of nucleotide exchange factor GrpE"/>
    <property type="match status" value="1"/>
</dbReference>
<accession>A0A7G2CHR8</accession>
<reference evidence="6 7" key="1">
    <citation type="submission" date="2020-08" db="EMBL/GenBank/DDBJ databases">
        <authorList>
            <person name="Newling K."/>
            <person name="Davey J."/>
            <person name="Forrester S."/>
        </authorList>
    </citation>
    <scope>NUCLEOTIDE SEQUENCE [LARGE SCALE GENOMIC DNA]</scope>
    <source>
        <strain evidence="7">Crithidia deanei Carvalho (ATCC PRA-265)</strain>
    </source>
</reference>
<dbReference type="AlphaFoldDB" id="A0A7G2CHR8"/>
<dbReference type="OrthoDB" id="201635at2759"/>
<dbReference type="PROSITE" id="PS01071">
    <property type="entry name" value="GRPE"/>
    <property type="match status" value="1"/>
</dbReference>
<feature type="compositionally biased region" description="Basic and acidic residues" evidence="5">
    <location>
        <begin position="32"/>
        <end position="43"/>
    </location>
</feature>
<comment type="function">
    <text evidence="3">Essential component of the PAM complex, a complex required for the translocation of transit peptide-containing proteins from the inner membrane into the mitochondrial matrix in an ATP-dependent manner.</text>
</comment>
<evidence type="ECO:0000256" key="1">
    <source>
        <dbReference type="ARBA" id="ARBA00009054"/>
    </source>
</evidence>
<dbReference type="EMBL" id="LR877154">
    <property type="protein sequence ID" value="CAD2218233.1"/>
    <property type="molecule type" value="Genomic_DNA"/>
</dbReference>
<evidence type="ECO:0000256" key="3">
    <source>
        <dbReference type="RuleBase" id="RU000640"/>
    </source>
</evidence>
<dbReference type="GO" id="GO:0030150">
    <property type="term" value="P:protein import into mitochondrial matrix"/>
    <property type="evidence" value="ECO:0007669"/>
    <property type="project" value="TreeGrafter"/>
</dbReference>
<dbReference type="InterPro" id="IPR000740">
    <property type="entry name" value="GrpE"/>
</dbReference>
<keyword evidence="7" id="KW-1185">Reference proteome</keyword>
<evidence type="ECO:0000256" key="5">
    <source>
        <dbReference type="SAM" id="MobiDB-lite"/>
    </source>
</evidence>
<dbReference type="GO" id="GO:0051082">
    <property type="term" value="F:unfolded protein binding"/>
    <property type="evidence" value="ECO:0007669"/>
    <property type="project" value="TreeGrafter"/>
</dbReference>
<dbReference type="PANTHER" id="PTHR21237:SF23">
    <property type="entry name" value="GRPE PROTEIN HOMOLOG, MITOCHONDRIAL"/>
    <property type="match status" value="1"/>
</dbReference>
<proteinExistence type="inferred from homology"/>
<dbReference type="GO" id="GO:0001405">
    <property type="term" value="C:PAM complex, Tim23 associated import motor"/>
    <property type="evidence" value="ECO:0007669"/>
    <property type="project" value="TreeGrafter"/>
</dbReference>
<dbReference type="VEuPathDB" id="TriTrypDB:ADEAN_000572000"/>
<dbReference type="PANTHER" id="PTHR21237">
    <property type="entry name" value="GRPE PROTEIN"/>
    <property type="match status" value="1"/>
</dbReference>
<evidence type="ECO:0000313" key="7">
    <source>
        <dbReference type="Proteomes" id="UP000515908"/>
    </source>
</evidence>
<keyword evidence="2 3" id="KW-0143">Chaperone</keyword>
<evidence type="ECO:0000256" key="4">
    <source>
        <dbReference type="RuleBase" id="RU004478"/>
    </source>
</evidence>
<dbReference type="GO" id="GO:0042803">
    <property type="term" value="F:protein homodimerization activity"/>
    <property type="evidence" value="ECO:0007669"/>
    <property type="project" value="InterPro"/>
</dbReference>
<dbReference type="PRINTS" id="PR00773">
    <property type="entry name" value="GRPEPROTEIN"/>
</dbReference>
<evidence type="ECO:0000313" key="6">
    <source>
        <dbReference type="EMBL" id="CAD2218233.1"/>
    </source>
</evidence>
<dbReference type="CDD" id="cd00446">
    <property type="entry name" value="GrpE"/>
    <property type="match status" value="1"/>
</dbReference>
<comment type="similarity">
    <text evidence="1 4">Belongs to the GrpE family.</text>
</comment>